<dbReference type="Proteomes" id="UP000429607">
    <property type="component" value="Unassembled WGS sequence"/>
</dbReference>
<evidence type="ECO:0000313" key="3">
    <source>
        <dbReference type="EMBL" id="KAE9039168.1"/>
    </source>
</evidence>
<feature type="transmembrane region" description="Helical" evidence="1">
    <location>
        <begin position="107"/>
        <end position="127"/>
    </location>
</feature>
<dbReference type="EMBL" id="QXFV01004264">
    <property type="protein sequence ID" value="KAE8970685.1"/>
    <property type="molecule type" value="Genomic_DNA"/>
</dbReference>
<keyword evidence="1" id="KW-0812">Transmembrane</keyword>
<dbReference type="OrthoDB" id="125854at2759"/>
<name>A0A6A3N0Z6_9STRA</name>
<feature type="transmembrane region" description="Helical" evidence="1">
    <location>
        <begin position="76"/>
        <end position="95"/>
    </location>
</feature>
<evidence type="ECO:0000313" key="5">
    <source>
        <dbReference type="Proteomes" id="UP000429607"/>
    </source>
</evidence>
<keyword evidence="1" id="KW-0472">Membrane</keyword>
<feature type="transmembrane region" description="Helical" evidence="1">
    <location>
        <begin position="167"/>
        <end position="192"/>
    </location>
</feature>
<accession>A0A6A3N0Z6</accession>
<evidence type="ECO:0000313" key="6">
    <source>
        <dbReference type="Proteomes" id="UP000434957"/>
    </source>
</evidence>
<dbReference type="EMBL" id="QXFU01000242">
    <property type="protein sequence ID" value="KAE9039168.1"/>
    <property type="molecule type" value="Genomic_DNA"/>
</dbReference>
<proteinExistence type="predicted"/>
<keyword evidence="1" id="KW-1133">Transmembrane helix</keyword>
<dbReference type="Proteomes" id="UP000434957">
    <property type="component" value="Unassembled WGS sequence"/>
</dbReference>
<feature type="transmembrane region" description="Helical" evidence="1">
    <location>
        <begin position="38"/>
        <end position="56"/>
    </location>
</feature>
<feature type="transmembrane region" description="Helical" evidence="1">
    <location>
        <begin position="133"/>
        <end position="155"/>
    </location>
</feature>
<comment type="caution">
    <text evidence="3">The sequence shown here is derived from an EMBL/GenBank/DDBJ whole genome shotgun (WGS) entry which is preliminary data.</text>
</comment>
<evidence type="ECO:0000313" key="7">
    <source>
        <dbReference type="Proteomes" id="UP000435112"/>
    </source>
</evidence>
<dbReference type="Proteomes" id="UP000435112">
    <property type="component" value="Unassembled WGS sequence"/>
</dbReference>
<reference evidence="5 7" key="1">
    <citation type="submission" date="2018-09" db="EMBL/GenBank/DDBJ databases">
        <title>Genomic investigation of the strawberry pathogen Phytophthora fragariae indicates pathogenicity is determined by transcriptional variation in three key races.</title>
        <authorList>
            <person name="Adams T.M."/>
            <person name="Armitage A.D."/>
            <person name="Sobczyk M.K."/>
            <person name="Bates H.J."/>
            <person name="Dunwell J.M."/>
            <person name="Nellist C.F."/>
            <person name="Harrison R.J."/>
        </authorList>
    </citation>
    <scope>NUCLEOTIDE SEQUENCE [LARGE SCALE GENOMIC DNA]</scope>
    <source>
        <strain evidence="2 5">SCRP249</strain>
        <strain evidence="3 7">SCRP324</strain>
        <strain evidence="4 6">SCRP333</strain>
    </source>
</reference>
<keyword evidence="6" id="KW-1185">Reference proteome</keyword>
<sequence length="335" mass="37228">MATKLVSFWKLVQVELQGKYSTQRVQALFKYHDYVSSLRVFLVLLVTPLPCFLLILAVDEVPLRPISEGVHSSQLFFVRAFVCFWIASITAYGQIKHMVPPAPLSNAKIIYLSGIVAGITVGVMYALTLVIGYPLPFGIVTVSPVWVNLLLAPFLSWMKKARADPEVWTMCVNLVKIMVCQESLIFIYPMYFHFFTTVPDSGKTAFSLLLPVMKIILRGVLAKTAGHLKDEIPQIVVINVDLFSALFSTYCIQNTHSLKTTGVLMAAKAIQTSVSLYDIELVVKRMRVLRKQSGVMKVVAVQEKNRNSSVDAQAKRFVLSSVCSDASLDADNSAI</sequence>
<gene>
    <name evidence="2" type="ORF">PR001_g27130</name>
    <name evidence="3" type="ORF">PR002_g5630</name>
    <name evidence="4" type="ORF">PR003_g5420</name>
</gene>
<organism evidence="3 7">
    <name type="scientific">Phytophthora rubi</name>
    <dbReference type="NCBI Taxonomy" id="129364"/>
    <lineage>
        <taxon>Eukaryota</taxon>
        <taxon>Sar</taxon>
        <taxon>Stramenopiles</taxon>
        <taxon>Oomycota</taxon>
        <taxon>Peronosporomycetes</taxon>
        <taxon>Peronosporales</taxon>
        <taxon>Peronosporaceae</taxon>
        <taxon>Phytophthora</taxon>
    </lineage>
</organism>
<evidence type="ECO:0000256" key="1">
    <source>
        <dbReference type="SAM" id="Phobius"/>
    </source>
</evidence>
<evidence type="ECO:0000313" key="2">
    <source>
        <dbReference type="EMBL" id="KAE8970685.1"/>
    </source>
</evidence>
<evidence type="ECO:0000313" key="4">
    <source>
        <dbReference type="EMBL" id="KAE9350311.1"/>
    </source>
</evidence>
<protein>
    <submittedName>
        <fullName evidence="3">Uncharacterized protein</fullName>
    </submittedName>
</protein>
<dbReference type="AlphaFoldDB" id="A0A6A3N0Z6"/>
<dbReference type="EMBL" id="QXFT01000226">
    <property type="protein sequence ID" value="KAE9350311.1"/>
    <property type="molecule type" value="Genomic_DNA"/>
</dbReference>